<gene>
    <name evidence="1" type="ORF">BS50DRAFT_156350</name>
</gene>
<keyword evidence="2" id="KW-1185">Reference proteome</keyword>
<dbReference type="Gene3D" id="3.30.710.10">
    <property type="entry name" value="Potassium Channel Kv1.1, Chain A"/>
    <property type="match status" value="1"/>
</dbReference>
<dbReference type="STRING" id="1448308.A0A2T2N7K2"/>
<dbReference type="InterPro" id="IPR011333">
    <property type="entry name" value="SKP1/BTB/POZ_sf"/>
</dbReference>
<dbReference type="EMBL" id="KZ678145">
    <property type="protein sequence ID" value="PSN61216.1"/>
    <property type="molecule type" value="Genomic_DNA"/>
</dbReference>
<dbReference type="Proteomes" id="UP000240883">
    <property type="component" value="Unassembled WGS sequence"/>
</dbReference>
<accession>A0A2T2N7K2</accession>
<organism evidence="1 2">
    <name type="scientific">Corynespora cassiicola Philippines</name>
    <dbReference type="NCBI Taxonomy" id="1448308"/>
    <lineage>
        <taxon>Eukaryota</taxon>
        <taxon>Fungi</taxon>
        <taxon>Dikarya</taxon>
        <taxon>Ascomycota</taxon>
        <taxon>Pezizomycotina</taxon>
        <taxon>Dothideomycetes</taxon>
        <taxon>Pleosporomycetidae</taxon>
        <taxon>Pleosporales</taxon>
        <taxon>Corynesporascaceae</taxon>
        <taxon>Corynespora</taxon>
    </lineage>
</organism>
<reference evidence="1 2" key="1">
    <citation type="journal article" date="2018" name="Front. Microbiol.">
        <title>Genome-Wide Analysis of Corynespora cassiicola Leaf Fall Disease Putative Effectors.</title>
        <authorList>
            <person name="Lopez D."/>
            <person name="Ribeiro S."/>
            <person name="Label P."/>
            <person name="Fumanal B."/>
            <person name="Venisse J.S."/>
            <person name="Kohler A."/>
            <person name="de Oliveira R.R."/>
            <person name="Labutti K."/>
            <person name="Lipzen A."/>
            <person name="Lail K."/>
            <person name="Bauer D."/>
            <person name="Ohm R.A."/>
            <person name="Barry K.W."/>
            <person name="Spatafora J."/>
            <person name="Grigoriev I.V."/>
            <person name="Martin F.M."/>
            <person name="Pujade-Renaud V."/>
        </authorList>
    </citation>
    <scope>NUCLEOTIDE SEQUENCE [LARGE SCALE GENOMIC DNA]</scope>
    <source>
        <strain evidence="1 2">Philippines</strain>
    </source>
</reference>
<sequence length="208" mass="23337">MDSEMAASAGLSAHPTITLHSSGDITQLIGTGEYQQPVIAASAILRKASPVWNAMYTGSWSESTNSEIQFPDDDVNTMLIVLNIAHLNFKGIPRARGLSLETLVQLCVICDEYDTLPIARPFLDLYNWARDDYTDWENEIEDHFYYNEWLFVSQTLGYKESFLAVAKDLILTMSIDDQKPNNRAMAPIYVKTQYGDTFGDIIHPGVFG</sequence>
<dbReference type="SUPFAM" id="SSF54695">
    <property type="entry name" value="POZ domain"/>
    <property type="match status" value="1"/>
</dbReference>
<dbReference type="OrthoDB" id="5275938at2759"/>
<evidence type="ECO:0000313" key="1">
    <source>
        <dbReference type="EMBL" id="PSN61216.1"/>
    </source>
</evidence>
<dbReference type="AlphaFoldDB" id="A0A2T2N7K2"/>
<evidence type="ECO:0008006" key="3">
    <source>
        <dbReference type="Google" id="ProtNLM"/>
    </source>
</evidence>
<name>A0A2T2N7K2_CORCC</name>
<proteinExistence type="predicted"/>
<evidence type="ECO:0000313" key="2">
    <source>
        <dbReference type="Proteomes" id="UP000240883"/>
    </source>
</evidence>
<dbReference type="CDD" id="cd18186">
    <property type="entry name" value="BTB_POZ_ZBTB_KLHL-like"/>
    <property type="match status" value="1"/>
</dbReference>
<protein>
    <recommendedName>
        <fullName evidence="3">BTB domain-containing protein</fullName>
    </recommendedName>
</protein>